<dbReference type="InterPro" id="IPR024134">
    <property type="entry name" value="SOD_Cu/Zn_/chaperone"/>
</dbReference>
<name>G0Y2K4_CALFI</name>
<reference evidence="3" key="1">
    <citation type="submission" date="2010-11" db="EMBL/GenBank/DDBJ databases">
        <title>Immune-related genes in the marine copepod Calanus finmarchicus.</title>
        <authorList>
            <person name="Brett C.M."/>
            <person name="Smith V.J."/>
        </authorList>
    </citation>
    <scope>NUCLEOTIDE SEQUENCE</scope>
</reference>
<feature type="transmembrane region" description="Helical" evidence="1">
    <location>
        <begin position="170"/>
        <end position="189"/>
    </location>
</feature>
<dbReference type="SUPFAM" id="SSF49329">
    <property type="entry name" value="Cu,Zn superoxide dismutase-like"/>
    <property type="match status" value="1"/>
</dbReference>
<dbReference type="AlphaFoldDB" id="G0Y2K4"/>
<organism evidence="3">
    <name type="scientific">Calanus finmarchicus</name>
    <name type="common">Calanus tonsus</name>
    <dbReference type="NCBI Taxonomy" id="6837"/>
    <lineage>
        <taxon>Eukaryota</taxon>
        <taxon>Metazoa</taxon>
        <taxon>Ecdysozoa</taxon>
        <taxon>Arthropoda</taxon>
        <taxon>Crustacea</taxon>
        <taxon>Multicrustacea</taxon>
        <taxon>Hexanauplia</taxon>
        <taxon>Copepoda</taxon>
        <taxon>Calanoida</taxon>
        <taxon>Calanidae</taxon>
        <taxon>Calanus</taxon>
    </lineage>
</organism>
<dbReference type="Gene3D" id="2.60.40.200">
    <property type="entry name" value="Superoxide dismutase, copper/zinc binding domain"/>
    <property type="match status" value="1"/>
</dbReference>
<sequence length="190" mass="20300">SMAVGGHGHSHGKMAECKFKNSLKGTVKIHFTNDNETDTMFMGSITNLAEGIHGFHVHENGDLGNACKNAGGHYNPNKKDHGDLGAPVRHEGDFGNIVADKTKTAKISITSKNTNLNKLIGRSIVIHEKDDDLGKGGKDDSLTTGAAGSRLDCCIIDWDADTKKMMNSSAARFSLSSIFGVCLLVVFLTL</sequence>
<dbReference type="EMBL" id="HQ599196">
    <property type="protein sequence ID" value="AEK70516.1"/>
    <property type="molecule type" value="mRNA"/>
</dbReference>
<proteinExistence type="evidence at transcript level"/>
<dbReference type="PROSITE" id="PS00087">
    <property type="entry name" value="SOD_CU_ZN_1"/>
    <property type="match status" value="1"/>
</dbReference>
<keyword evidence="1" id="KW-1133">Transmembrane helix</keyword>
<evidence type="ECO:0000256" key="1">
    <source>
        <dbReference type="SAM" id="Phobius"/>
    </source>
</evidence>
<evidence type="ECO:0000313" key="3">
    <source>
        <dbReference type="EMBL" id="AEK70516.1"/>
    </source>
</evidence>
<dbReference type="Pfam" id="PF00080">
    <property type="entry name" value="Sod_Cu"/>
    <property type="match status" value="1"/>
</dbReference>
<dbReference type="InterPro" id="IPR036423">
    <property type="entry name" value="SOD-like_Cu/Zn_dom_sf"/>
</dbReference>
<dbReference type="InterPro" id="IPR001424">
    <property type="entry name" value="SOD_Cu_Zn_dom"/>
</dbReference>
<protein>
    <submittedName>
        <fullName evidence="3">Putative Cu-Zn superoxide dismutase</fullName>
    </submittedName>
</protein>
<evidence type="ECO:0000259" key="2">
    <source>
        <dbReference type="Pfam" id="PF00080"/>
    </source>
</evidence>
<gene>
    <name evidence="3" type="primary">SOD</name>
</gene>
<keyword evidence="1" id="KW-0472">Membrane</keyword>
<accession>G0Y2K4</accession>
<feature type="domain" description="Superoxide dismutase copper/zinc binding" evidence="2">
    <location>
        <begin position="24"/>
        <end position="156"/>
    </location>
</feature>
<dbReference type="PRINTS" id="PR00068">
    <property type="entry name" value="CUZNDISMTASE"/>
</dbReference>
<dbReference type="InterPro" id="IPR018152">
    <property type="entry name" value="SOD_Cu/Zn_BS"/>
</dbReference>
<dbReference type="GO" id="GO:0005507">
    <property type="term" value="F:copper ion binding"/>
    <property type="evidence" value="ECO:0007669"/>
    <property type="project" value="InterPro"/>
</dbReference>
<dbReference type="PANTHER" id="PTHR10003">
    <property type="entry name" value="SUPEROXIDE DISMUTASE CU-ZN -RELATED"/>
    <property type="match status" value="1"/>
</dbReference>
<dbReference type="GO" id="GO:0006801">
    <property type="term" value="P:superoxide metabolic process"/>
    <property type="evidence" value="ECO:0007669"/>
    <property type="project" value="InterPro"/>
</dbReference>
<dbReference type="CDD" id="cd00305">
    <property type="entry name" value="Cu-Zn_Superoxide_Dismutase"/>
    <property type="match status" value="1"/>
</dbReference>
<feature type="non-terminal residue" evidence="3">
    <location>
        <position position="1"/>
    </location>
</feature>
<keyword evidence="1" id="KW-0812">Transmembrane</keyword>